<dbReference type="PANTHER" id="PTHR11705">
    <property type="entry name" value="PROTEASE FAMILY M14 CARBOXYPEPTIDASE A,B"/>
    <property type="match status" value="1"/>
</dbReference>
<keyword evidence="5" id="KW-0964">Secreted</keyword>
<evidence type="ECO:0000256" key="11">
    <source>
        <dbReference type="ARBA" id="ARBA00022833"/>
    </source>
</evidence>
<dbReference type="PRINTS" id="PR00765">
    <property type="entry name" value="CRBOXYPTASEA"/>
</dbReference>
<evidence type="ECO:0000256" key="3">
    <source>
        <dbReference type="ARBA" id="ARBA00004613"/>
    </source>
</evidence>
<evidence type="ECO:0000256" key="1">
    <source>
        <dbReference type="ARBA" id="ARBA00001947"/>
    </source>
</evidence>
<accession>A0A0K8RDD8</accession>
<dbReference type="SMART" id="SM00631">
    <property type="entry name" value="Zn_pept"/>
    <property type="match status" value="1"/>
</dbReference>
<comment type="subcellular location">
    <subcellularLocation>
        <location evidence="3">Secreted</location>
    </subcellularLocation>
</comment>
<evidence type="ECO:0000256" key="15">
    <source>
        <dbReference type="ARBA" id="ARBA00023157"/>
    </source>
</evidence>
<dbReference type="CDD" id="cd03860">
    <property type="entry name" value="M14_CP_A-B_like"/>
    <property type="match status" value="1"/>
</dbReference>
<evidence type="ECO:0000259" key="18">
    <source>
        <dbReference type="PROSITE" id="PS52035"/>
    </source>
</evidence>
<evidence type="ECO:0000256" key="7">
    <source>
        <dbReference type="ARBA" id="ARBA00022670"/>
    </source>
</evidence>
<dbReference type="EMBL" id="GADI01005299">
    <property type="protein sequence ID" value="JAA68509.1"/>
    <property type="molecule type" value="mRNA"/>
</dbReference>
<dbReference type="Gene3D" id="3.40.630.10">
    <property type="entry name" value="Zn peptidases"/>
    <property type="match status" value="1"/>
</dbReference>
<dbReference type="PROSITE" id="PS52035">
    <property type="entry name" value="PEPTIDASE_M14"/>
    <property type="match status" value="1"/>
</dbReference>
<keyword evidence="10" id="KW-0378">Hydrolase</keyword>
<proteinExistence type="evidence at transcript level"/>
<keyword evidence="9" id="KW-0732">Signal</keyword>
<evidence type="ECO:0000256" key="17">
    <source>
        <dbReference type="PROSITE-ProRule" id="PRU01379"/>
    </source>
</evidence>
<organism evidence="19">
    <name type="scientific">Ixodes ricinus</name>
    <name type="common">Common tick</name>
    <name type="synonym">Acarus ricinus</name>
    <dbReference type="NCBI Taxonomy" id="34613"/>
    <lineage>
        <taxon>Eukaryota</taxon>
        <taxon>Metazoa</taxon>
        <taxon>Ecdysozoa</taxon>
        <taxon>Arthropoda</taxon>
        <taxon>Chelicerata</taxon>
        <taxon>Arachnida</taxon>
        <taxon>Acari</taxon>
        <taxon>Parasitiformes</taxon>
        <taxon>Ixodida</taxon>
        <taxon>Ixodoidea</taxon>
        <taxon>Ixodidae</taxon>
        <taxon>Ixodinae</taxon>
        <taxon>Ixodes</taxon>
    </lineage>
</organism>
<keyword evidence="14" id="KW-0865">Zymogen</keyword>
<keyword evidence="13" id="KW-0482">Metalloprotease</keyword>
<keyword evidence="8" id="KW-0479">Metal-binding</keyword>
<feature type="active site" description="Proton donor/acceptor" evidence="17">
    <location>
        <position position="424"/>
    </location>
</feature>
<dbReference type="PROSITE" id="PS00132">
    <property type="entry name" value="CARBOXYPEPT_ZN_1"/>
    <property type="match status" value="1"/>
</dbReference>
<dbReference type="GO" id="GO:0005615">
    <property type="term" value="C:extracellular space"/>
    <property type="evidence" value="ECO:0007669"/>
    <property type="project" value="TreeGrafter"/>
</dbReference>
<dbReference type="GO" id="GO:0008270">
    <property type="term" value="F:zinc ion binding"/>
    <property type="evidence" value="ECO:0007669"/>
    <property type="project" value="InterPro"/>
</dbReference>
<dbReference type="FunFam" id="3.40.630.10:FF:000165">
    <property type="entry name" value="Glucan 1,4-alpha-glucosidase, putative"/>
    <property type="match status" value="1"/>
</dbReference>
<dbReference type="InterPro" id="IPR000834">
    <property type="entry name" value="Peptidase_M14"/>
</dbReference>
<reference evidence="19" key="1">
    <citation type="submission" date="2012-12" db="EMBL/GenBank/DDBJ databases">
        <title>Identification and characterization of a phenylalanine ammonia-lyase gene family in Isatis indigotica Fort.</title>
        <authorList>
            <person name="Liu Q."/>
            <person name="Chen J."/>
            <person name="Zhou X."/>
            <person name="Di P."/>
            <person name="Xiao Y."/>
            <person name="Xuan H."/>
            <person name="Zhang L."/>
            <person name="Chen W."/>
        </authorList>
    </citation>
    <scope>NUCLEOTIDE SEQUENCE</scope>
    <source>
        <tissue evidence="19">Salivary gland</tissue>
    </source>
</reference>
<dbReference type="AlphaFoldDB" id="A0A0K8RDD8"/>
<comment type="cofactor">
    <cofactor evidence="1">
        <name>Zn(2+)</name>
        <dbReference type="ChEBI" id="CHEBI:29105"/>
    </cofactor>
</comment>
<dbReference type="SUPFAM" id="SSF54897">
    <property type="entry name" value="Protease propeptides/inhibitors"/>
    <property type="match status" value="1"/>
</dbReference>
<evidence type="ECO:0000256" key="12">
    <source>
        <dbReference type="ARBA" id="ARBA00023026"/>
    </source>
</evidence>
<dbReference type="PANTHER" id="PTHR11705:SF140">
    <property type="entry name" value="FI02848P-RELATED"/>
    <property type="match status" value="1"/>
</dbReference>
<comment type="function">
    <text evidence="2">Extracellular metalloprotease that contributes to pathogenicity.</text>
</comment>
<keyword evidence="15" id="KW-1015">Disulfide bond</keyword>
<dbReference type="InterPro" id="IPR003146">
    <property type="entry name" value="M14A_act_pep"/>
</dbReference>
<dbReference type="InterPro" id="IPR036990">
    <property type="entry name" value="M14A-like_propep"/>
</dbReference>
<dbReference type="Gene3D" id="3.30.70.340">
    <property type="entry name" value="Metallocarboxypeptidase-like"/>
    <property type="match status" value="1"/>
</dbReference>
<evidence type="ECO:0000256" key="16">
    <source>
        <dbReference type="ARBA" id="ARBA00069039"/>
    </source>
</evidence>
<dbReference type="InterPro" id="IPR057246">
    <property type="entry name" value="CARBOXYPEPT_ZN_1"/>
</dbReference>
<evidence type="ECO:0000256" key="5">
    <source>
        <dbReference type="ARBA" id="ARBA00022525"/>
    </source>
</evidence>
<keyword evidence="12" id="KW-0843">Virulence</keyword>
<dbReference type="Pfam" id="PF00246">
    <property type="entry name" value="Peptidase_M14"/>
    <property type="match status" value="1"/>
</dbReference>
<dbReference type="FunFam" id="3.30.70.340:FF:000002">
    <property type="entry name" value="Carboxypeptidase A"/>
    <property type="match status" value="1"/>
</dbReference>
<sequence length="463" mass="52376">MASPWAHQRDKRNRPLYPRADFCARVTVRSETGRFAMSRLWIFALALGAVGSAAAVPVTNATQRVDYTGHSVLSIVPETSDQLNVLFRLENEMELDFWAEAKLPGSPAVVRVAPENLLKFTKKVSEAGMTAKIEVKNLQKLIDDERHEARFTTYSSAPLRFQRYLRNEEFEKALMSYSEKYDHVEYTVIGKSYEGRDIIGVHITKGKNKPIIFFECGIHAREWVAHATCLYIIDQLATMYEKDETIKHLVDEYEWRIHPVVNPDGYVYTHTSDRMWRKTRSVSKKSKICQGADANRNFDVGPFCGVGTSKKPCADTYCGDSPFSEPESRAIKNAVEAAKDRMSFYFSLHNFGLMWMFPYAYTNKDAPNHQDLRTIAERGAEAILKATGTKDTVGPIDKTIYPVTGSSVDWAYEKAGVKNAFALELQPPMLSSNFWRGFMLPAKHILPTAQETWLGIRAAIGTP</sequence>
<evidence type="ECO:0000256" key="4">
    <source>
        <dbReference type="ARBA" id="ARBA00005988"/>
    </source>
</evidence>
<evidence type="ECO:0000256" key="9">
    <source>
        <dbReference type="ARBA" id="ARBA00022729"/>
    </source>
</evidence>
<evidence type="ECO:0000256" key="8">
    <source>
        <dbReference type="ARBA" id="ARBA00022723"/>
    </source>
</evidence>
<evidence type="ECO:0000256" key="6">
    <source>
        <dbReference type="ARBA" id="ARBA00022645"/>
    </source>
</evidence>
<comment type="similarity">
    <text evidence="4 17">Belongs to the peptidase M14 family.</text>
</comment>
<evidence type="ECO:0000256" key="10">
    <source>
        <dbReference type="ARBA" id="ARBA00022801"/>
    </source>
</evidence>
<dbReference type="GO" id="GO:0006508">
    <property type="term" value="P:proteolysis"/>
    <property type="evidence" value="ECO:0007669"/>
    <property type="project" value="UniProtKB-KW"/>
</dbReference>
<evidence type="ECO:0000256" key="2">
    <source>
        <dbReference type="ARBA" id="ARBA00003091"/>
    </source>
</evidence>
<dbReference type="SUPFAM" id="SSF53187">
    <property type="entry name" value="Zn-dependent exopeptidases"/>
    <property type="match status" value="1"/>
</dbReference>
<evidence type="ECO:0000256" key="13">
    <source>
        <dbReference type="ARBA" id="ARBA00023049"/>
    </source>
</evidence>
<keyword evidence="6 19" id="KW-0121">Carboxypeptidase</keyword>
<keyword evidence="11" id="KW-0862">Zinc</keyword>
<evidence type="ECO:0000313" key="19">
    <source>
        <dbReference type="EMBL" id="JAA68509.1"/>
    </source>
</evidence>
<keyword evidence="7" id="KW-0645">Protease</keyword>
<protein>
    <recommendedName>
        <fullName evidence="16">Zinc carboxypeptidase A 1</fullName>
    </recommendedName>
</protein>
<name>A0A0K8RDD8_IXORI</name>
<feature type="domain" description="Peptidase M14" evidence="18">
    <location>
        <begin position="163"/>
        <end position="463"/>
    </location>
</feature>
<dbReference type="GO" id="GO:0004181">
    <property type="term" value="F:metallocarboxypeptidase activity"/>
    <property type="evidence" value="ECO:0007669"/>
    <property type="project" value="InterPro"/>
</dbReference>
<evidence type="ECO:0000256" key="14">
    <source>
        <dbReference type="ARBA" id="ARBA00023145"/>
    </source>
</evidence>
<dbReference type="Pfam" id="PF02244">
    <property type="entry name" value="Propep_M14"/>
    <property type="match status" value="1"/>
</dbReference>